<evidence type="ECO:0000256" key="3">
    <source>
        <dbReference type="SAM" id="MobiDB-lite"/>
    </source>
</evidence>
<dbReference type="Gene3D" id="3.40.1620.10">
    <property type="entry name" value="YefM-like domain"/>
    <property type="match status" value="1"/>
</dbReference>
<comment type="similarity">
    <text evidence="1 2">Belongs to the phD/YefM antitoxin family.</text>
</comment>
<comment type="function">
    <text evidence="2">Antitoxin component of a type II toxin-antitoxin (TA) system.</text>
</comment>
<keyword evidence="5" id="KW-1185">Reference proteome</keyword>
<dbReference type="InterPro" id="IPR006442">
    <property type="entry name" value="Antitoxin_Phd/YefM"/>
</dbReference>
<dbReference type="PANTHER" id="PTHR33713">
    <property type="entry name" value="ANTITOXIN YAFN-RELATED"/>
    <property type="match status" value="1"/>
</dbReference>
<dbReference type="RefSeq" id="WP_223991791.1">
    <property type="nucleotide sequence ID" value="NZ_CAJZAG010000008.1"/>
</dbReference>
<sequence length="98" mass="11063">MNILTFSEARAGFKQALDSVCKDHEPTVITRQRGEHVVLISLEDYNSMQETLHLLGSEKNAERLRESIAEFRAGKASIKQLVRHEPETKGEKQGSRGK</sequence>
<dbReference type="PANTHER" id="PTHR33713:SF6">
    <property type="entry name" value="ANTITOXIN YEFM"/>
    <property type="match status" value="1"/>
</dbReference>
<reference evidence="4 5" key="1">
    <citation type="submission" date="2021-08" db="EMBL/GenBank/DDBJ databases">
        <authorList>
            <person name="Peeters C."/>
        </authorList>
    </citation>
    <scope>NUCLEOTIDE SEQUENCE [LARGE SCALE GENOMIC DNA]</scope>
    <source>
        <strain evidence="4 5">LMG 32289</strain>
    </source>
</reference>
<evidence type="ECO:0000256" key="2">
    <source>
        <dbReference type="RuleBase" id="RU362080"/>
    </source>
</evidence>
<evidence type="ECO:0000313" key="5">
    <source>
        <dbReference type="Proteomes" id="UP000706525"/>
    </source>
</evidence>
<accession>A0ABM8XFT9</accession>
<dbReference type="Proteomes" id="UP000706525">
    <property type="component" value="Unassembled WGS sequence"/>
</dbReference>
<organism evidence="4 5">
    <name type="scientific">Cupriavidus pampae</name>
    <dbReference type="NCBI Taxonomy" id="659251"/>
    <lineage>
        <taxon>Bacteria</taxon>
        <taxon>Pseudomonadati</taxon>
        <taxon>Pseudomonadota</taxon>
        <taxon>Betaproteobacteria</taxon>
        <taxon>Burkholderiales</taxon>
        <taxon>Burkholderiaceae</taxon>
        <taxon>Cupriavidus</taxon>
    </lineage>
</organism>
<name>A0ABM8XFT9_9BURK</name>
<dbReference type="Pfam" id="PF02604">
    <property type="entry name" value="PhdYeFM_antitox"/>
    <property type="match status" value="1"/>
</dbReference>
<gene>
    <name evidence="4" type="primary">yefM</name>
    <name evidence="4" type="ORF">LMG32289_04242</name>
</gene>
<proteinExistence type="inferred from homology"/>
<dbReference type="InterPro" id="IPR036165">
    <property type="entry name" value="YefM-like_sf"/>
</dbReference>
<comment type="caution">
    <text evidence="4">The sequence shown here is derived from an EMBL/GenBank/DDBJ whole genome shotgun (WGS) entry which is preliminary data.</text>
</comment>
<dbReference type="SUPFAM" id="SSF143120">
    <property type="entry name" value="YefM-like"/>
    <property type="match status" value="1"/>
</dbReference>
<evidence type="ECO:0000313" key="4">
    <source>
        <dbReference type="EMBL" id="CAG9179007.1"/>
    </source>
</evidence>
<feature type="compositionally biased region" description="Basic and acidic residues" evidence="3">
    <location>
        <begin position="82"/>
        <end position="98"/>
    </location>
</feature>
<protein>
    <recommendedName>
        <fullName evidence="2">Antitoxin</fullName>
    </recommendedName>
</protein>
<dbReference type="Gene3D" id="6.10.250.330">
    <property type="match status" value="1"/>
</dbReference>
<dbReference type="NCBIfam" id="TIGR01552">
    <property type="entry name" value="phd_fam"/>
    <property type="match status" value="1"/>
</dbReference>
<feature type="region of interest" description="Disordered" evidence="3">
    <location>
        <begin position="79"/>
        <end position="98"/>
    </location>
</feature>
<dbReference type="EMBL" id="CAJZAG010000008">
    <property type="protein sequence ID" value="CAG9179007.1"/>
    <property type="molecule type" value="Genomic_DNA"/>
</dbReference>
<dbReference type="InterPro" id="IPR051405">
    <property type="entry name" value="phD/YefM_antitoxin"/>
</dbReference>
<evidence type="ECO:0000256" key="1">
    <source>
        <dbReference type="ARBA" id="ARBA00009981"/>
    </source>
</evidence>